<organism evidence="13 14">
    <name type="scientific">Eremothecium cymbalariae (strain CBS 270.75 / DBVPG 7215 / KCTC 17166 / NRRL Y-17582)</name>
    <name type="common">Yeast</name>
    <dbReference type="NCBI Taxonomy" id="931890"/>
    <lineage>
        <taxon>Eukaryota</taxon>
        <taxon>Fungi</taxon>
        <taxon>Dikarya</taxon>
        <taxon>Ascomycota</taxon>
        <taxon>Saccharomycotina</taxon>
        <taxon>Saccharomycetes</taxon>
        <taxon>Saccharomycetales</taxon>
        <taxon>Saccharomycetaceae</taxon>
        <taxon>Eremothecium</taxon>
    </lineage>
</organism>
<evidence type="ECO:0000313" key="14">
    <source>
        <dbReference type="Proteomes" id="UP000006790"/>
    </source>
</evidence>
<dbReference type="Gene3D" id="3.40.250.10">
    <property type="entry name" value="Rhodanese-like domain"/>
    <property type="match status" value="1"/>
</dbReference>
<feature type="compositionally biased region" description="Low complexity" evidence="11">
    <location>
        <begin position="111"/>
        <end position="121"/>
    </location>
</feature>
<dbReference type="PRINTS" id="PR00716">
    <property type="entry name" value="MPIPHPHTASE"/>
</dbReference>
<dbReference type="Proteomes" id="UP000006790">
    <property type="component" value="Chromosome 2"/>
</dbReference>
<gene>
    <name evidence="13" type="ordered locus">Ecym_2303</name>
</gene>
<dbReference type="eggNOG" id="KOG3772">
    <property type="taxonomic scope" value="Eukaryota"/>
</dbReference>
<dbReference type="GO" id="GO:0010971">
    <property type="term" value="P:positive regulation of G2/M transition of mitotic cell cycle"/>
    <property type="evidence" value="ECO:0007669"/>
    <property type="project" value="TreeGrafter"/>
</dbReference>
<dbReference type="OMA" id="QHASHCC"/>
<keyword evidence="4 10" id="KW-0498">Mitosis</keyword>
<evidence type="ECO:0000256" key="10">
    <source>
        <dbReference type="RuleBase" id="RU368028"/>
    </source>
</evidence>
<dbReference type="STRING" id="931890.G8JQ43"/>
<dbReference type="PROSITE" id="PS50206">
    <property type="entry name" value="RHODANESE_3"/>
    <property type="match status" value="1"/>
</dbReference>
<evidence type="ECO:0000256" key="4">
    <source>
        <dbReference type="ARBA" id="ARBA00022776"/>
    </source>
</evidence>
<dbReference type="GO" id="GO:0004725">
    <property type="term" value="F:protein tyrosine phosphatase activity"/>
    <property type="evidence" value="ECO:0007669"/>
    <property type="project" value="UniProtKB-UniRule"/>
</dbReference>
<evidence type="ECO:0000256" key="5">
    <source>
        <dbReference type="ARBA" id="ARBA00022801"/>
    </source>
</evidence>
<sequence>MTISDRTKGKERNTVDGRSKFFFKNIHSFLSLRKGSNSSSRRSSSANRRGNSVRRIRDDTSGINVSKCDGLLQNSVRSARASIDDGYLFESEKYRGNSSAEDSNSSFGHVSSRTSSSANSSRLQFLQGKDKYGVPVKMSKTLSNNFSSSKKNNNSYGNGSRVGLSGTLMNVDNSAMHRCNSNVSSQSNMSPFLKSKSISSGSVHRTHPNVHVHRRQLSGSSLTSKKDFKPSHCGITTRLSQSGNCKPWNIQSIIDSDSTGAHANQCNYRKDSLFSNGMGMKIRDSTNSCSSPPTTKIPPVYHSRLAESAIPYKSGESTEEKLPRITVDVLVDIMDGKYSTHYHTIKIVDCRFEYEFQGGHIKDAVNVSCHRDLENEFIHKSHNRCSLGTGLPPLVVFHCEFSSYRGPLLASHLRNCDRILNYDYYPSLYYPDILILEGGFKSFFEKFPEKCNGNYVGMDSNKHHETELAKFKKESKMILTRQNSVHIFQNLNSESPTNPVASASNQNDAIIGLVPPTERLRFSIGMPPSTGNCYSGPPSGSSVCSRSSSNRSVLTSTLMSFPDLDLEVDLKIPANDNDDRFSFHIGDEGSLNVNENFPSALTHLFPTMVEDEDK</sequence>
<dbReference type="RefSeq" id="XP_003644862.1">
    <property type="nucleotide sequence ID" value="XM_003644814.1"/>
</dbReference>
<dbReference type="GO" id="GO:0051301">
    <property type="term" value="P:cell division"/>
    <property type="evidence" value="ECO:0007669"/>
    <property type="project" value="UniProtKB-UniRule"/>
</dbReference>
<dbReference type="FunCoup" id="G8JQ43">
    <property type="interactions" value="276"/>
</dbReference>
<evidence type="ECO:0000259" key="12">
    <source>
        <dbReference type="PROSITE" id="PS50206"/>
    </source>
</evidence>
<feature type="compositionally biased region" description="Low complexity" evidence="11">
    <location>
        <begin position="34"/>
        <end position="50"/>
    </location>
</feature>
<feature type="region of interest" description="Disordered" evidence="11">
    <location>
        <begin position="34"/>
        <end position="58"/>
    </location>
</feature>
<evidence type="ECO:0000256" key="2">
    <source>
        <dbReference type="ARBA" id="ARBA00013064"/>
    </source>
</evidence>
<evidence type="ECO:0000256" key="7">
    <source>
        <dbReference type="ARBA" id="ARBA00023306"/>
    </source>
</evidence>
<dbReference type="InterPro" id="IPR000751">
    <property type="entry name" value="MPI_Phosphatase"/>
</dbReference>
<proteinExistence type="inferred from homology"/>
<dbReference type="GO" id="GO:0000086">
    <property type="term" value="P:G2/M transition of mitotic cell cycle"/>
    <property type="evidence" value="ECO:0007669"/>
    <property type="project" value="TreeGrafter"/>
</dbReference>
<dbReference type="GO" id="GO:0005634">
    <property type="term" value="C:nucleus"/>
    <property type="evidence" value="ECO:0007669"/>
    <property type="project" value="TreeGrafter"/>
</dbReference>
<feature type="region of interest" description="Disordered" evidence="11">
    <location>
        <begin position="182"/>
        <end position="206"/>
    </location>
</feature>
<evidence type="ECO:0000256" key="6">
    <source>
        <dbReference type="ARBA" id="ARBA00022912"/>
    </source>
</evidence>
<keyword evidence="7 10" id="KW-0131">Cell cycle</keyword>
<reference evidence="14" key="1">
    <citation type="journal article" date="2012" name="G3 (Bethesda)">
        <title>Pichia sorbitophila, an interspecies yeast hybrid reveals early steps of genome resolution following polyploidization.</title>
        <authorList>
            <person name="Leh Louis V."/>
            <person name="Despons L."/>
            <person name="Friedrich A."/>
            <person name="Martin T."/>
            <person name="Durrens P."/>
            <person name="Casaregola S."/>
            <person name="Neuveglise C."/>
            <person name="Fairhead C."/>
            <person name="Marck C."/>
            <person name="Cruz J.A."/>
            <person name="Straub M.L."/>
            <person name="Kugler V."/>
            <person name="Sacerdot C."/>
            <person name="Uzunov Z."/>
            <person name="Thierry A."/>
            <person name="Weiss S."/>
            <person name="Bleykasten C."/>
            <person name="De Montigny J."/>
            <person name="Jacques N."/>
            <person name="Jung P."/>
            <person name="Lemaire M."/>
            <person name="Mallet S."/>
            <person name="Morel G."/>
            <person name="Richard G.F."/>
            <person name="Sarkar A."/>
            <person name="Savel G."/>
            <person name="Schacherer J."/>
            <person name="Seret M.L."/>
            <person name="Talla E."/>
            <person name="Samson G."/>
            <person name="Jubin C."/>
            <person name="Poulain J."/>
            <person name="Vacherie B."/>
            <person name="Barbe V."/>
            <person name="Pelletier E."/>
            <person name="Sherman D.J."/>
            <person name="Westhof E."/>
            <person name="Weissenbach J."/>
            <person name="Baret P.V."/>
            <person name="Wincker P."/>
            <person name="Gaillardin C."/>
            <person name="Dujon B."/>
            <person name="Souciet J.L."/>
        </authorList>
    </citation>
    <scope>NUCLEOTIDE SEQUENCE [LARGE SCALE GENOMIC DNA]</scope>
    <source>
        <strain evidence="14">CBS 270.75 / DBVPG 7215 / KCTC 17166 / NRRL Y-17582</strain>
    </source>
</reference>
<dbReference type="InParanoid" id="G8JQ43"/>
<dbReference type="InterPro" id="IPR001763">
    <property type="entry name" value="Rhodanese-like_dom"/>
</dbReference>
<dbReference type="AlphaFoldDB" id="G8JQ43"/>
<dbReference type="KEGG" id="erc:Ecym_2303"/>
<evidence type="ECO:0000256" key="8">
    <source>
        <dbReference type="ARBA" id="ARBA00051722"/>
    </source>
</evidence>
<keyword evidence="14" id="KW-1185">Reference proteome</keyword>
<dbReference type="CDD" id="cd01530">
    <property type="entry name" value="Cdc25"/>
    <property type="match status" value="1"/>
</dbReference>
<dbReference type="GO" id="GO:0110032">
    <property type="term" value="P:positive regulation of G2/MI transition of meiotic cell cycle"/>
    <property type="evidence" value="ECO:0007669"/>
    <property type="project" value="TreeGrafter"/>
</dbReference>
<dbReference type="SUPFAM" id="SSF52821">
    <property type="entry name" value="Rhodanese/Cell cycle control phosphatase"/>
    <property type="match status" value="1"/>
</dbReference>
<feature type="region of interest" description="Disordered" evidence="11">
    <location>
        <begin position="94"/>
        <end position="126"/>
    </location>
</feature>
<dbReference type="PANTHER" id="PTHR10828:SF17">
    <property type="entry name" value="PROTEIN-TYROSINE-PHOSPHATASE"/>
    <property type="match status" value="1"/>
</dbReference>
<evidence type="ECO:0000256" key="1">
    <source>
        <dbReference type="ARBA" id="ARBA00011065"/>
    </source>
</evidence>
<dbReference type="SMART" id="SM00450">
    <property type="entry name" value="RHOD"/>
    <property type="match status" value="1"/>
</dbReference>
<evidence type="ECO:0000313" key="13">
    <source>
        <dbReference type="EMBL" id="AET38045.1"/>
    </source>
</evidence>
<keyword evidence="6 10" id="KW-0904">Protein phosphatase</keyword>
<accession>G8JQ43</accession>
<dbReference type="Pfam" id="PF00581">
    <property type="entry name" value="Rhodanese"/>
    <property type="match status" value="1"/>
</dbReference>
<dbReference type="EC" id="3.1.3.48" evidence="2 10"/>
<protein>
    <recommendedName>
        <fullName evidence="9 10">M-phase inducer phosphatase</fullName>
        <ecNumber evidence="2 10">3.1.3.48</ecNumber>
    </recommendedName>
</protein>
<feature type="compositionally biased region" description="Polar residues" evidence="11">
    <location>
        <begin position="182"/>
        <end position="203"/>
    </location>
</feature>
<name>G8JQ43_ERECY</name>
<comment type="catalytic activity">
    <reaction evidence="8 10">
        <text>O-phospho-L-tyrosyl-[protein] + H2O = L-tyrosyl-[protein] + phosphate</text>
        <dbReference type="Rhea" id="RHEA:10684"/>
        <dbReference type="Rhea" id="RHEA-COMP:10136"/>
        <dbReference type="Rhea" id="RHEA-COMP:20101"/>
        <dbReference type="ChEBI" id="CHEBI:15377"/>
        <dbReference type="ChEBI" id="CHEBI:43474"/>
        <dbReference type="ChEBI" id="CHEBI:46858"/>
        <dbReference type="ChEBI" id="CHEBI:61978"/>
        <dbReference type="EC" id="3.1.3.48"/>
    </reaction>
</comment>
<feature type="domain" description="Rhodanese" evidence="12">
    <location>
        <begin position="341"/>
        <end position="452"/>
    </location>
</feature>
<dbReference type="HOGENOM" id="CLU_444825_0_0_1"/>
<dbReference type="GO" id="GO:0005737">
    <property type="term" value="C:cytoplasm"/>
    <property type="evidence" value="ECO:0007669"/>
    <property type="project" value="TreeGrafter"/>
</dbReference>
<dbReference type="EMBL" id="CP002498">
    <property type="protein sequence ID" value="AET38045.1"/>
    <property type="molecule type" value="Genomic_DNA"/>
</dbReference>
<evidence type="ECO:0000256" key="9">
    <source>
        <dbReference type="ARBA" id="ARBA00067190"/>
    </source>
</evidence>
<feature type="compositionally biased region" description="Polar residues" evidence="11">
    <location>
        <begin position="96"/>
        <end position="109"/>
    </location>
</feature>
<comment type="similarity">
    <text evidence="1 10">Belongs to the MPI phosphatase family.</text>
</comment>
<dbReference type="FunFam" id="3.40.250.10:FF:000021">
    <property type="entry name" value="M-phase inducer phosphatase cdc-25.2"/>
    <property type="match status" value="1"/>
</dbReference>
<dbReference type="OrthoDB" id="26523at2759"/>
<dbReference type="PANTHER" id="PTHR10828">
    <property type="entry name" value="M-PHASE INDUCER PHOSPHATASE DUAL SPECIFICITY PHOSPHATASE CDC25"/>
    <property type="match status" value="1"/>
</dbReference>
<evidence type="ECO:0000256" key="3">
    <source>
        <dbReference type="ARBA" id="ARBA00022618"/>
    </source>
</evidence>
<keyword evidence="5 10" id="KW-0378">Hydrolase</keyword>
<dbReference type="GeneID" id="11470602"/>
<dbReference type="InterPro" id="IPR036873">
    <property type="entry name" value="Rhodanese-like_dom_sf"/>
</dbReference>
<keyword evidence="3 10" id="KW-0132">Cell division</keyword>
<evidence type="ECO:0000256" key="11">
    <source>
        <dbReference type="SAM" id="MobiDB-lite"/>
    </source>
</evidence>
<comment type="function">
    <text evidence="10">Tyrosine protein phosphatase which functions as a dosage-dependent inducer of mitotic progression.</text>
</comment>